<feature type="transmembrane region" description="Helical" evidence="8">
    <location>
        <begin position="91"/>
        <end position="110"/>
    </location>
</feature>
<organism evidence="10 11">
    <name type="scientific">Klebsiella pneumoniae</name>
    <dbReference type="NCBI Taxonomy" id="573"/>
    <lineage>
        <taxon>Bacteria</taxon>
        <taxon>Pseudomonadati</taxon>
        <taxon>Pseudomonadota</taxon>
        <taxon>Gammaproteobacteria</taxon>
        <taxon>Enterobacterales</taxon>
        <taxon>Enterobacteriaceae</taxon>
        <taxon>Klebsiella/Raoultella group</taxon>
        <taxon>Klebsiella</taxon>
        <taxon>Klebsiella pneumoniae complex</taxon>
    </lineage>
</organism>
<protein>
    <submittedName>
        <fullName evidence="10">Ferric iron ABC transporter</fullName>
    </submittedName>
</protein>
<evidence type="ECO:0000256" key="4">
    <source>
        <dbReference type="ARBA" id="ARBA00022519"/>
    </source>
</evidence>
<dbReference type="PROSITE" id="PS50928">
    <property type="entry name" value="ABC_TM1"/>
    <property type="match status" value="1"/>
</dbReference>
<feature type="transmembrane region" description="Helical" evidence="8">
    <location>
        <begin position="42"/>
        <end position="63"/>
    </location>
</feature>
<dbReference type="GO" id="GO:0005886">
    <property type="term" value="C:plasma membrane"/>
    <property type="evidence" value="ECO:0007669"/>
    <property type="project" value="UniProtKB-SubCell"/>
</dbReference>
<dbReference type="PANTHER" id="PTHR43357:SF4">
    <property type="entry name" value="INNER MEMBRANE ABC TRANSPORTER PERMEASE PROTEIN YDCV"/>
    <property type="match status" value="1"/>
</dbReference>
<comment type="subcellular location">
    <subcellularLocation>
        <location evidence="1">Cell inner membrane</location>
        <topology evidence="1">Multi-pass membrane protein</topology>
    </subcellularLocation>
    <subcellularLocation>
        <location evidence="8">Cell membrane</location>
        <topology evidence="8">Multi-pass membrane protein</topology>
    </subcellularLocation>
</comment>
<evidence type="ECO:0000256" key="7">
    <source>
        <dbReference type="ARBA" id="ARBA00023136"/>
    </source>
</evidence>
<evidence type="ECO:0000313" key="10">
    <source>
        <dbReference type="EMBL" id="STS83253.1"/>
    </source>
</evidence>
<dbReference type="Pfam" id="PF00528">
    <property type="entry name" value="BPD_transp_1"/>
    <property type="match status" value="1"/>
</dbReference>
<gene>
    <name evidence="10" type="ORF">NCTC9140_05012</name>
</gene>
<accession>A0A377TU56</accession>
<keyword evidence="5 8" id="KW-0812">Transmembrane</keyword>
<feature type="transmembrane region" description="Helical" evidence="8">
    <location>
        <begin position="5"/>
        <end position="22"/>
    </location>
</feature>
<keyword evidence="4" id="KW-0997">Cell inner membrane</keyword>
<dbReference type="EMBL" id="UGKQ01000007">
    <property type="protein sequence ID" value="STS83253.1"/>
    <property type="molecule type" value="Genomic_DNA"/>
</dbReference>
<proteinExistence type="inferred from homology"/>
<dbReference type="Proteomes" id="UP000254938">
    <property type="component" value="Unassembled WGS sequence"/>
</dbReference>
<evidence type="ECO:0000313" key="11">
    <source>
        <dbReference type="Proteomes" id="UP000254938"/>
    </source>
</evidence>
<keyword evidence="2 8" id="KW-0813">Transport</keyword>
<evidence type="ECO:0000259" key="9">
    <source>
        <dbReference type="PROSITE" id="PS50928"/>
    </source>
</evidence>
<evidence type="ECO:0000256" key="3">
    <source>
        <dbReference type="ARBA" id="ARBA00022475"/>
    </source>
</evidence>
<evidence type="ECO:0000256" key="2">
    <source>
        <dbReference type="ARBA" id="ARBA00022448"/>
    </source>
</evidence>
<dbReference type="AlphaFoldDB" id="A0A377TU56"/>
<keyword evidence="6 8" id="KW-1133">Transmembrane helix</keyword>
<dbReference type="GO" id="GO:0055085">
    <property type="term" value="P:transmembrane transport"/>
    <property type="evidence" value="ECO:0007669"/>
    <property type="project" value="InterPro"/>
</dbReference>
<dbReference type="InterPro" id="IPR000515">
    <property type="entry name" value="MetI-like"/>
</dbReference>
<evidence type="ECO:0000256" key="1">
    <source>
        <dbReference type="ARBA" id="ARBA00004429"/>
    </source>
</evidence>
<dbReference type="InterPro" id="IPR035906">
    <property type="entry name" value="MetI-like_sf"/>
</dbReference>
<dbReference type="CDD" id="cd06261">
    <property type="entry name" value="TM_PBP2"/>
    <property type="match status" value="1"/>
</dbReference>
<keyword evidence="7 8" id="KW-0472">Membrane</keyword>
<evidence type="ECO:0000256" key="8">
    <source>
        <dbReference type="RuleBase" id="RU363032"/>
    </source>
</evidence>
<dbReference type="SUPFAM" id="SSF161098">
    <property type="entry name" value="MetI-like"/>
    <property type="match status" value="1"/>
</dbReference>
<evidence type="ECO:0000256" key="6">
    <source>
        <dbReference type="ARBA" id="ARBA00022989"/>
    </source>
</evidence>
<reference evidence="10 11" key="1">
    <citation type="submission" date="2018-06" db="EMBL/GenBank/DDBJ databases">
        <authorList>
            <consortium name="Pathogen Informatics"/>
            <person name="Doyle S."/>
        </authorList>
    </citation>
    <scope>NUCLEOTIDE SEQUENCE [LARGE SCALE GENOMIC DNA]</scope>
    <source>
        <strain evidence="10 11">NCTC9140</strain>
    </source>
</reference>
<name>A0A377TU56_KLEPN</name>
<dbReference type="Gene3D" id="1.10.3720.10">
    <property type="entry name" value="MetI-like"/>
    <property type="match status" value="1"/>
</dbReference>
<dbReference type="PANTHER" id="PTHR43357">
    <property type="entry name" value="INNER MEMBRANE ABC TRANSPORTER PERMEASE PROTEIN YDCV"/>
    <property type="match status" value="1"/>
</dbReference>
<comment type="similarity">
    <text evidence="8">Belongs to the binding-protein-dependent transport system permease family.</text>
</comment>
<keyword evidence="3" id="KW-1003">Cell membrane</keyword>
<evidence type="ECO:0000256" key="5">
    <source>
        <dbReference type="ARBA" id="ARBA00022692"/>
    </source>
</evidence>
<sequence>MAIGIIGGALAVICYLFVGIAMHRKADNVTRFLDYSVLVPRAVPGLLAGLAFLWVFLFVPMWLDQSLKHGWLSALPVADWLREHFIVQLRALRNTIFSVWLAYTVVWMAYGLRLISSTLLQVGPELEEAARSTGASRGRSPAT</sequence>
<feature type="domain" description="ABC transmembrane type-1" evidence="9">
    <location>
        <begin position="1"/>
        <end position="143"/>
    </location>
</feature>